<organism evidence="5 6">
    <name type="scientific">Rhizoctonia solani</name>
    <dbReference type="NCBI Taxonomy" id="456999"/>
    <lineage>
        <taxon>Eukaryota</taxon>
        <taxon>Fungi</taxon>
        <taxon>Dikarya</taxon>
        <taxon>Basidiomycota</taxon>
        <taxon>Agaricomycotina</taxon>
        <taxon>Agaricomycetes</taxon>
        <taxon>Cantharellales</taxon>
        <taxon>Ceratobasidiaceae</taxon>
        <taxon>Rhizoctonia</taxon>
    </lineage>
</organism>
<accession>A0A8H3H0E3</accession>
<reference evidence="5" key="1">
    <citation type="submission" date="2021-01" db="EMBL/GenBank/DDBJ databases">
        <authorList>
            <person name="Kaushik A."/>
        </authorList>
    </citation>
    <scope>NUCLEOTIDE SEQUENCE</scope>
    <source>
        <strain evidence="5">AG4-R118</strain>
    </source>
</reference>
<dbReference type="InterPro" id="IPR001680">
    <property type="entry name" value="WD40_rpt"/>
</dbReference>
<dbReference type="Pfam" id="PF00400">
    <property type="entry name" value="WD40"/>
    <property type="match status" value="14"/>
</dbReference>
<evidence type="ECO:0000259" key="4">
    <source>
        <dbReference type="Pfam" id="PF24883"/>
    </source>
</evidence>
<evidence type="ECO:0000313" key="6">
    <source>
        <dbReference type="Proteomes" id="UP000663888"/>
    </source>
</evidence>
<feature type="repeat" description="WD" evidence="3">
    <location>
        <begin position="1090"/>
        <end position="1131"/>
    </location>
</feature>
<feature type="repeat" description="WD" evidence="3">
    <location>
        <begin position="957"/>
        <end position="991"/>
    </location>
</feature>
<dbReference type="Gene3D" id="2.130.10.10">
    <property type="entry name" value="YVTN repeat-like/Quinoprotein amine dehydrogenase"/>
    <property type="match status" value="6"/>
</dbReference>
<dbReference type="InterPro" id="IPR056884">
    <property type="entry name" value="NPHP3-like_N"/>
</dbReference>
<dbReference type="InterPro" id="IPR027417">
    <property type="entry name" value="P-loop_NTPase"/>
</dbReference>
<dbReference type="EMBL" id="CAJMWX010001213">
    <property type="protein sequence ID" value="CAE6474895.1"/>
    <property type="molecule type" value="Genomic_DNA"/>
</dbReference>
<dbReference type="PANTHER" id="PTHR19848:SF8">
    <property type="entry name" value="F-BOX AND WD REPEAT DOMAIN CONTAINING 7"/>
    <property type="match status" value="1"/>
</dbReference>
<feature type="repeat" description="WD" evidence="3">
    <location>
        <begin position="1000"/>
        <end position="1032"/>
    </location>
</feature>
<feature type="repeat" description="WD" evidence="3">
    <location>
        <begin position="1351"/>
        <end position="1392"/>
    </location>
</feature>
<keyword evidence="1 3" id="KW-0853">WD repeat</keyword>
<keyword evidence="2" id="KW-0677">Repeat</keyword>
<dbReference type="SUPFAM" id="SSF50978">
    <property type="entry name" value="WD40 repeat-like"/>
    <property type="match status" value="2"/>
</dbReference>
<dbReference type="InterPro" id="IPR036322">
    <property type="entry name" value="WD40_repeat_dom_sf"/>
</dbReference>
<dbReference type="PRINTS" id="PR00320">
    <property type="entry name" value="GPROTEINBRPT"/>
</dbReference>
<feature type="repeat" description="WD" evidence="3">
    <location>
        <begin position="1479"/>
        <end position="1520"/>
    </location>
</feature>
<dbReference type="Gene3D" id="3.40.50.300">
    <property type="entry name" value="P-loop containing nucleotide triphosphate hydrolases"/>
    <property type="match status" value="1"/>
</dbReference>
<dbReference type="InterPro" id="IPR020472">
    <property type="entry name" value="WD40_PAC1"/>
</dbReference>
<evidence type="ECO:0000256" key="3">
    <source>
        <dbReference type="PROSITE-ProRule" id="PRU00221"/>
    </source>
</evidence>
<gene>
    <name evidence="5" type="ORF">RDB_LOCUS114696</name>
</gene>
<feature type="domain" description="Nephrocystin 3-like N-terminal" evidence="4">
    <location>
        <begin position="364"/>
        <end position="527"/>
    </location>
</feature>
<feature type="repeat" description="WD" evidence="3">
    <location>
        <begin position="1224"/>
        <end position="1265"/>
    </location>
</feature>
<dbReference type="Pfam" id="PF24883">
    <property type="entry name" value="NPHP3_N"/>
    <property type="match status" value="1"/>
</dbReference>
<protein>
    <recommendedName>
        <fullName evidence="4">Nephrocystin 3-like N-terminal domain-containing protein</fullName>
    </recommendedName>
</protein>
<feature type="repeat" description="WD" evidence="3">
    <location>
        <begin position="1135"/>
        <end position="1176"/>
    </location>
</feature>
<comment type="caution">
    <text evidence="5">The sequence shown here is derived from an EMBL/GenBank/DDBJ whole genome shotgun (WGS) entry which is preliminary data.</text>
</comment>
<dbReference type="PROSITE" id="PS50082">
    <property type="entry name" value="WD_REPEATS_2"/>
    <property type="match status" value="14"/>
</dbReference>
<evidence type="ECO:0000256" key="1">
    <source>
        <dbReference type="ARBA" id="ARBA00022574"/>
    </source>
</evidence>
<feature type="repeat" description="WD" evidence="3">
    <location>
        <begin position="1308"/>
        <end position="1340"/>
    </location>
</feature>
<feature type="repeat" description="WD" evidence="3">
    <location>
        <begin position="1177"/>
        <end position="1218"/>
    </location>
</feature>
<feature type="repeat" description="WD" evidence="3">
    <location>
        <begin position="1043"/>
        <end position="1077"/>
    </location>
</feature>
<name>A0A8H3H0E3_9AGAM</name>
<dbReference type="PROSITE" id="PS50294">
    <property type="entry name" value="WD_REPEATS_REGION"/>
    <property type="match status" value="14"/>
</dbReference>
<dbReference type="Proteomes" id="UP000663888">
    <property type="component" value="Unassembled WGS sequence"/>
</dbReference>
<evidence type="ECO:0000256" key="2">
    <source>
        <dbReference type="ARBA" id="ARBA00022737"/>
    </source>
</evidence>
<feature type="repeat" description="WD" evidence="3">
    <location>
        <begin position="1267"/>
        <end position="1308"/>
    </location>
</feature>
<feature type="repeat" description="WD" evidence="3">
    <location>
        <begin position="1394"/>
        <end position="1435"/>
    </location>
</feature>
<dbReference type="SUPFAM" id="SSF52540">
    <property type="entry name" value="P-loop containing nucleoside triphosphate hydrolases"/>
    <property type="match status" value="1"/>
</dbReference>
<sequence length="1604" mass="177739">MSTDPPASKPERFRHWITAHTPDVEVSPGGTDPNCKFSARLFIDEELVCNLPWIDSIRPLIWTGLLLCEVSPTSMISIRLCKSVRDRPRYYNFPPFCVSDVDEETGEATLELPEAAWVVTIKSLSPTTATQLFPDALEKFKAIEGVYDSLEPDQTVKYPFKNALQFATLVAEAHPECTARLSFLIYKKVWEVLIQSAQIDDITRAILHSLRHIADIVDIMNQASSSMLTTALIQSKEPVSEILALLEDTSVAIFNRYTTNDLVPIPPDGVRSDDTYDVEAYLVRLQNLQRMFLDSWSPAALSPPVCPDSANIDNEPLDTLEPYAQTAADETTKTDWHEIMNLLRPTNPCGYNPDQACLDGTREVVLNKIITWTQNRESPETFMWISGQIGMGKTAVATSLCQRLDSIQALAGSFFYQCDNPSSNSPLTFINNLICQLAMNCPPYARELTKAVQASPMLCNAHFTLRYQGLVLKPFEQLKRISIPITLALVIDGLDECSDHHSRGTIIQKLYEMSRLAPWLKVILTGRPLRDIQQYFHNSCPHKTVVHLQDYDASHDIHAYIQRELGELATTEGWPKDSISKLCSMTEGVFLWATLAANYIKESHLPTLLRLKRLLKNQKSRVTDHFDALYTKVLKAVVLEDEDEVKDTYLRGISIILATSEREHLIIPEMFHRLLIASRIDQLTLDYITKNLSPLLIIMEGRRFRFYHSNFKDFIAQSSRSGDLFILPDRCEAELAACCFEVMERDLRFNICELETSYLRNNEVPDLKLRIDSHIGPALKYACTHWIEHFTAAPNEGLLGSIRRFMEGPQLMYWIEALSLLGRIDVAISALSKLALLDLTRFSNWEAIAIGAKDGHRFLLSFYDSIAASTPHLYVSALALSPHESITAQRMRPYFPNTISIAGGISKWHPCVRFTVHPYAIQSLSISPDGLRIVVGYPDGSLGLWDKQTGEYITTSLVSHTDPVTCVVYSPNGNMVASSSHDATIRVWDVEGGLQDGRVLAGHSGPVHSVAFSPNSDIIASGSSDKSIRLWDPSAIHAIHRPFVGHLGRVSSVAFSSDGTKLVSGSWDKTVRVWSVDLIGQQMAGNPLVITGHSDSITCVAFSPDGLKVASGSVDKTIQLWDALTGTKPHSHTSPAKHSDTITSVTFSSNGKHLASSSLDGAIHLWDTRTSVALSRSFGHFSPVNLVTFSPDGSYVVSGSADMTTRVWEIDTLARPKAMTSAPLVGHSSQIISISVSSDGSRIVSGSGDNTVRIWDIQSGAQIGNPFTGHSGCVYSVAISPDGAHIVSGSNDKTMKHWDTATHINLHSYQHSHIIYCTAFSPNGALITFGSHDNKVYVWDFAGWKIINQGLQGHSGRVFSVAFSPDGAYIASASVDQTVILWDVGSHSRSDITLSGHTDWVRSVTFSPCGSRLASASDDKTIRVWDRQTGITIHTLAGHTNNVMGVTFSPDGAYIASGSYDRTVRLWNSKTGQTIGQLFTGHSDYVRSVTFSPDANYLISCSDDRTIRIWDLEASPRPAAQAQGSSDAFCWPSNPYKLSPHPDRPGWVTNDNQSLILWLPAHYQQRDQFLDHIPSSQLCLDYSKFVHGTAWTEIACDSIRFSSR</sequence>
<dbReference type="CDD" id="cd00200">
    <property type="entry name" value="WD40"/>
    <property type="match status" value="2"/>
</dbReference>
<feature type="repeat" description="WD" evidence="3">
    <location>
        <begin position="914"/>
        <end position="955"/>
    </location>
</feature>
<dbReference type="SMART" id="SM00320">
    <property type="entry name" value="WD40"/>
    <property type="match status" value="14"/>
</dbReference>
<evidence type="ECO:0000313" key="5">
    <source>
        <dbReference type="EMBL" id="CAE6474895.1"/>
    </source>
</evidence>
<dbReference type="InterPro" id="IPR019775">
    <property type="entry name" value="WD40_repeat_CS"/>
</dbReference>
<dbReference type="InterPro" id="IPR015943">
    <property type="entry name" value="WD40/YVTN_repeat-like_dom_sf"/>
</dbReference>
<feature type="repeat" description="WD" evidence="3">
    <location>
        <begin position="1436"/>
        <end position="1477"/>
    </location>
</feature>
<proteinExistence type="predicted"/>
<dbReference type="PROSITE" id="PS00678">
    <property type="entry name" value="WD_REPEATS_1"/>
    <property type="match status" value="7"/>
</dbReference>
<dbReference type="PANTHER" id="PTHR19848">
    <property type="entry name" value="WD40 REPEAT PROTEIN"/>
    <property type="match status" value="1"/>
</dbReference>